<evidence type="ECO:0000259" key="5">
    <source>
        <dbReference type="Pfam" id="PF01048"/>
    </source>
</evidence>
<reference evidence="6" key="1">
    <citation type="submission" date="2018-05" db="EMBL/GenBank/DDBJ databases">
        <authorList>
            <person name="Lanie J.A."/>
            <person name="Ng W.-L."/>
            <person name="Kazmierczak K.M."/>
            <person name="Andrzejewski T.M."/>
            <person name="Davidsen T.M."/>
            <person name="Wayne K.J."/>
            <person name="Tettelin H."/>
            <person name="Glass J.I."/>
            <person name="Rusch D."/>
            <person name="Podicherti R."/>
            <person name="Tsui H.-C.T."/>
            <person name="Winkler M.E."/>
        </authorList>
    </citation>
    <scope>NUCLEOTIDE SEQUENCE</scope>
</reference>
<evidence type="ECO:0000256" key="1">
    <source>
        <dbReference type="ARBA" id="ARBA00006751"/>
    </source>
</evidence>
<dbReference type="SUPFAM" id="SSF53167">
    <property type="entry name" value="Purine and uridine phosphorylases"/>
    <property type="match status" value="1"/>
</dbReference>
<dbReference type="AlphaFoldDB" id="A0A382DAA3"/>
<dbReference type="InterPro" id="IPR000845">
    <property type="entry name" value="Nucleoside_phosphorylase_d"/>
</dbReference>
<dbReference type="InterPro" id="IPR018099">
    <property type="entry name" value="Purine_phosphorylase-2_CS"/>
</dbReference>
<dbReference type="Pfam" id="PF01048">
    <property type="entry name" value="PNP_UDP_1"/>
    <property type="match status" value="1"/>
</dbReference>
<dbReference type="NCBIfam" id="TIGR01694">
    <property type="entry name" value="MTAP"/>
    <property type="match status" value="1"/>
</dbReference>
<gene>
    <name evidence="6" type="ORF">METZ01_LOCUS188049</name>
</gene>
<organism evidence="6">
    <name type="scientific">marine metagenome</name>
    <dbReference type="NCBI Taxonomy" id="408172"/>
    <lineage>
        <taxon>unclassified sequences</taxon>
        <taxon>metagenomes</taxon>
        <taxon>ecological metagenomes</taxon>
    </lineage>
</organism>
<dbReference type="GO" id="GO:0019509">
    <property type="term" value="P:L-methionine salvage from methylthioadenosine"/>
    <property type="evidence" value="ECO:0007669"/>
    <property type="project" value="TreeGrafter"/>
</dbReference>
<name>A0A382DAA3_9ZZZZ</name>
<evidence type="ECO:0000313" key="6">
    <source>
        <dbReference type="EMBL" id="SVB35195.1"/>
    </source>
</evidence>
<dbReference type="Gene3D" id="3.40.50.1580">
    <property type="entry name" value="Nucleoside phosphorylase domain"/>
    <property type="match status" value="1"/>
</dbReference>
<dbReference type="GO" id="GO:0017061">
    <property type="term" value="F:S-methyl-5-thioadenosine phosphorylase activity"/>
    <property type="evidence" value="ECO:0007669"/>
    <property type="project" value="InterPro"/>
</dbReference>
<dbReference type="NCBIfam" id="NF006599">
    <property type="entry name" value="PRK09136.1"/>
    <property type="match status" value="1"/>
</dbReference>
<evidence type="ECO:0000256" key="2">
    <source>
        <dbReference type="ARBA" id="ARBA00022676"/>
    </source>
</evidence>
<dbReference type="EMBL" id="UINC01038332">
    <property type="protein sequence ID" value="SVB35195.1"/>
    <property type="molecule type" value="Genomic_DNA"/>
</dbReference>
<evidence type="ECO:0000256" key="4">
    <source>
        <dbReference type="ARBA" id="ARBA00022726"/>
    </source>
</evidence>
<dbReference type="PANTHER" id="PTHR42679">
    <property type="entry name" value="S-METHYL-5'-THIOADENOSINE PHOSPHORYLASE"/>
    <property type="match status" value="1"/>
</dbReference>
<dbReference type="FunFam" id="3.40.50.1580:FF:000008">
    <property type="entry name" value="S-methyl-5'-thioadenosine phosphorylase"/>
    <property type="match status" value="1"/>
</dbReference>
<comment type="similarity">
    <text evidence="1">Belongs to the PNP/MTAP phosphorylase family.</text>
</comment>
<accession>A0A382DAA3</accession>
<dbReference type="GO" id="GO:0006166">
    <property type="term" value="P:purine ribonucleoside salvage"/>
    <property type="evidence" value="ECO:0007669"/>
    <property type="project" value="UniProtKB-KW"/>
</dbReference>
<dbReference type="CDD" id="cd09010">
    <property type="entry name" value="MTAP_SsMTAPII_like_MTIP"/>
    <property type="match status" value="1"/>
</dbReference>
<keyword evidence="3" id="KW-0808">Transferase</keyword>
<keyword evidence="2" id="KW-0328">Glycosyltransferase</keyword>
<proteinExistence type="inferred from homology"/>
<dbReference type="InterPro" id="IPR010044">
    <property type="entry name" value="MTAP"/>
</dbReference>
<dbReference type="HAMAP" id="MF_01963">
    <property type="entry name" value="MTAP"/>
    <property type="match status" value="1"/>
</dbReference>
<dbReference type="InterPro" id="IPR035994">
    <property type="entry name" value="Nucleoside_phosphorylase_sf"/>
</dbReference>
<protein>
    <recommendedName>
        <fullName evidence="5">Nucleoside phosphorylase domain-containing protein</fullName>
    </recommendedName>
</protein>
<dbReference type="PROSITE" id="PS01240">
    <property type="entry name" value="PNP_MTAP_2"/>
    <property type="match status" value="1"/>
</dbReference>
<feature type="domain" description="Nucleoside phosphorylase" evidence="5">
    <location>
        <begin position="5"/>
        <end position="244"/>
    </location>
</feature>
<evidence type="ECO:0000256" key="3">
    <source>
        <dbReference type="ARBA" id="ARBA00022679"/>
    </source>
</evidence>
<dbReference type="GO" id="GO:0005829">
    <property type="term" value="C:cytosol"/>
    <property type="evidence" value="ECO:0007669"/>
    <property type="project" value="TreeGrafter"/>
</dbReference>
<keyword evidence="4" id="KW-0660">Purine salvage</keyword>
<dbReference type="PANTHER" id="PTHR42679:SF2">
    <property type="entry name" value="S-METHYL-5'-THIOADENOSINE PHOSPHORYLASE"/>
    <property type="match status" value="1"/>
</dbReference>
<sequence>MEKVRIGVIGGTGFYQMGGLTDVEELSIETPFGDPSDTIRIGTLEGRRAAFLARHGRGHRYSPTEINMRANIFALKTLGVDWIISVSAVGSLKEEIRPTDFVIPDQLYDHTKIRKNTFFGKGIVAHVGMAAPFCDDLRILLCDAAEETGITVHREGTYICMEGPQFSTKAESSTYRSWGCSVIGMTVAPEAKLAREAEMCYAAIACSTDYDCWHEEHDSVTVEMIIENLHANVNNAQAVLQKVVPAIPLDKNCHCHSALKSAILTKPDAVPRDTIDQLGPLVAKYFD</sequence>